<dbReference type="Proteomes" id="UP000636264">
    <property type="component" value="Unassembled WGS sequence"/>
</dbReference>
<proteinExistence type="predicted"/>
<accession>A0A916RWA9</accession>
<dbReference type="AlphaFoldDB" id="A0A916RWA9"/>
<dbReference type="RefSeq" id="WP_188721802.1">
    <property type="nucleotide sequence ID" value="NZ_BMIF01000009.1"/>
</dbReference>
<keyword evidence="4" id="KW-0443">Lipid metabolism</keyword>
<dbReference type="GO" id="GO:0003841">
    <property type="term" value="F:1-acylglycerol-3-phosphate O-acyltransferase activity"/>
    <property type="evidence" value="ECO:0007669"/>
    <property type="project" value="TreeGrafter"/>
</dbReference>
<evidence type="ECO:0000256" key="2">
    <source>
        <dbReference type="ARBA" id="ARBA00022516"/>
    </source>
</evidence>
<dbReference type="InterPro" id="IPR002123">
    <property type="entry name" value="Plipid/glycerol_acylTrfase"/>
</dbReference>
<keyword evidence="5 7" id="KW-0012">Acyltransferase</keyword>
<keyword evidence="2" id="KW-0444">Lipid biosynthesis</keyword>
<comment type="caution">
    <text evidence="7">The sequence shown here is derived from an EMBL/GenBank/DDBJ whole genome shotgun (WGS) entry which is preliminary data.</text>
</comment>
<dbReference type="CDD" id="cd07989">
    <property type="entry name" value="LPLAT_AGPAT-like"/>
    <property type="match status" value="1"/>
</dbReference>
<evidence type="ECO:0000256" key="1">
    <source>
        <dbReference type="ARBA" id="ARBA00005189"/>
    </source>
</evidence>
<protein>
    <submittedName>
        <fullName evidence="7">1-acyl-sn-glycerol-3-phosphate acyltransferase</fullName>
    </submittedName>
</protein>
<evidence type="ECO:0000256" key="5">
    <source>
        <dbReference type="ARBA" id="ARBA00023315"/>
    </source>
</evidence>
<keyword evidence="3" id="KW-0808">Transferase</keyword>
<evidence type="ECO:0000259" key="6">
    <source>
        <dbReference type="SMART" id="SM00563"/>
    </source>
</evidence>
<dbReference type="EMBL" id="BMIF01000009">
    <property type="protein sequence ID" value="GGA73218.1"/>
    <property type="molecule type" value="Genomic_DNA"/>
</dbReference>
<dbReference type="SMART" id="SM00563">
    <property type="entry name" value="PlsC"/>
    <property type="match status" value="1"/>
</dbReference>
<dbReference type="GO" id="GO:0006654">
    <property type="term" value="P:phosphatidic acid biosynthetic process"/>
    <property type="evidence" value="ECO:0007669"/>
    <property type="project" value="TreeGrafter"/>
</dbReference>
<gene>
    <name evidence="7" type="ORF">GCM10011385_28920</name>
</gene>
<reference evidence="7" key="1">
    <citation type="journal article" date="2014" name="Int. J. Syst. Evol. Microbiol.">
        <title>Complete genome sequence of Corynebacterium casei LMG S-19264T (=DSM 44701T), isolated from a smear-ripened cheese.</title>
        <authorList>
            <consortium name="US DOE Joint Genome Institute (JGI-PGF)"/>
            <person name="Walter F."/>
            <person name="Albersmeier A."/>
            <person name="Kalinowski J."/>
            <person name="Ruckert C."/>
        </authorList>
    </citation>
    <scope>NUCLEOTIDE SEQUENCE</scope>
    <source>
        <strain evidence="7">CGMCC 1.15320</strain>
    </source>
</reference>
<name>A0A916RWA9_9HYPH</name>
<evidence type="ECO:0000256" key="3">
    <source>
        <dbReference type="ARBA" id="ARBA00022679"/>
    </source>
</evidence>
<reference evidence="7" key="2">
    <citation type="submission" date="2020-09" db="EMBL/GenBank/DDBJ databases">
        <authorList>
            <person name="Sun Q."/>
            <person name="Zhou Y."/>
        </authorList>
    </citation>
    <scope>NUCLEOTIDE SEQUENCE</scope>
    <source>
        <strain evidence="7">CGMCC 1.15320</strain>
    </source>
</reference>
<dbReference type="PANTHER" id="PTHR10434">
    <property type="entry name" value="1-ACYL-SN-GLYCEROL-3-PHOSPHATE ACYLTRANSFERASE"/>
    <property type="match status" value="1"/>
</dbReference>
<evidence type="ECO:0000313" key="8">
    <source>
        <dbReference type="Proteomes" id="UP000636264"/>
    </source>
</evidence>
<comment type="pathway">
    <text evidence="1">Lipid metabolism.</text>
</comment>
<sequence length="262" mass="29355">MLRTIRVAGKIALIASYTAPMMLAQSVALRTGWWSDRRLPQLWHRMTLKIMRIRVRANGSAARGQPVLLASNHVSWTDILVLGSITGVHFVAKSEVRNWPVMGQFARLQRSVFVERERKRASSEQAKEIATRLSDGDPMVLFAEGTTGDGNRVLPFKSTLFGAAKLAMNETGKSVLVQPVAIAYVARRGLKLNRSERTEVAWIGDADFVPHLLEILKRGHIDVEVVFGEPIEFSSDGDRKEIARLAERQVRAMLSTTLRREK</sequence>
<dbReference type="SUPFAM" id="SSF69593">
    <property type="entry name" value="Glycerol-3-phosphate (1)-acyltransferase"/>
    <property type="match status" value="1"/>
</dbReference>
<keyword evidence="8" id="KW-1185">Reference proteome</keyword>
<dbReference type="PANTHER" id="PTHR10434:SF64">
    <property type="entry name" value="1-ACYL-SN-GLYCEROL-3-PHOSPHATE ACYLTRANSFERASE-RELATED"/>
    <property type="match status" value="1"/>
</dbReference>
<feature type="domain" description="Phospholipid/glycerol acyltransferase" evidence="6">
    <location>
        <begin position="67"/>
        <end position="185"/>
    </location>
</feature>
<dbReference type="Pfam" id="PF01553">
    <property type="entry name" value="Acyltransferase"/>
    <property type="match status" value="1"/>
</dbReference>
<organism evidence="7 8">
    <name type="scientific">Nitratireductor aestuarii</name>
    <dbReference type="NCBI Taxonomy" id="1735103"/>
    <lineage>
        <taxon>Bacteria</taxon>
        <taxon>Pseudomonadati</taxon>
        <taxon>Pseudomonadota</taxon>
        <taxon>Alphaproteobacteria</taxon>
        <taxon>Hyphomicrobiales</taxon>
        <taxon>Phyllobacteriaceae</taxon>
        <taxon>Nitratireductor</taxon>
    </lineage>
</organism>
<evidence type="ECO:0000313" key="7">
    <source>
        <dbReference type="EMBL" id="GGA73218.1"/>
    </source>
</evidence>
<evidence type="ECO:0000256" key="4">
    <source>
        <dbReference type="ARBA" id="ARBA00023098"/>
    </source>
</evidence>